<dbReference type="PANTHER" id="PTHR43335:SF4">
    <property type="entry name" value="ABC TRANSPORTER, ATP-BINDING PROTEIN"/>
    <property type="match status" value="1"/>
</dbReference>
<dbReference type="SUPFAM" id="SSF52540">
    <property type="entry name" value="P-loop containing nucleoside triphosphate hydrolases"/>
    <property type="match status" value="1"/>
</dbReference>
<dbReference type="Gene3D" id="3.40.50.300">
    <property type="entry name" value="P-loop containing nucleotide triphosphate hydrolases"/>
    <property type="match status" value="1"/>
</dbReference>
<keyword evidence="3" id="KW-0547">Nucleotide-binding</keyword>
<evidence type="ECO:0000256" key="4">
    <source>
        <dbReference type="ARBA" id="ARBA00022840"/>
    </source>
</evidence>
<dbReference type="GO" id="GO:0005524">
    <property type="term" value="F:ATP binding"/>
    <property type="evidence" value="ECO:0007669"/>
    <property type="project" value="UniProtKB-KW"/>
</dbReference>
<comment type="caution">
    <text evidence="7">The sequence shown here is derived from an EMBL/GenBank/DDBJ whole genome shotgun (WGS) entry which is preliminary data.</text>
</comment>
<keyword evidence="4 7" id="KW-0067">ATP-binding</keyword>
<protein>
    <submittedName>
        <fullName evidence="7">ABC transporter ATP-binding protein</fullName>
    </submittedName>
</protein>
<dbReference type="GO" id="GO:0016887">
    <property type="term" value="F:ATP hydrolysis activity"/>
    <property type="evidence" value="ECO:0007669"/>
    <property type="project" value="InterPro"/>
</dbReference>
<dbReference type="Pfam" id="PF00005">
    <property type="entry name" value="ABC_tran"/>
    <property type="match status" value="1"/>
</dbReference>
<evidence type="ECO:0000313" key="7">
    <source>
        <dbReference type="EMBL" id="PDO09510.1"/>
    </source>
</evidence>
<evidence type="ECO:0000259" key="6">
    <source>
        <dbReference type="PROSITE" id="PS50893"/>
    </source>
</evidence>
<dbReference type="PROSITE" id="PS50893">
    <property type="entry name" value="ABC_TRANSPORTER_2"/>
    <property type="match status" value="1"/>
</dbReference>
<dbReference type="SMART" id="SM00382">
    <property type="entry name" value="AAA"/>
    <property type="match status" value="1"/>
</dbReference>
<comment type="similarity">
    <text evidence="1">Belongs to the ABC transporter superfamily.</text>
</comment>
<dbReference type="AlphaFoldDB" id="A0A2A6DXA8"/>
<accession>A0A2A6DXA8</accession>
<evidence type="ECO:0000256" key="2">
    <source>
        <dbReference type="ARBA" id="ARBA00022448"/>
    </source>
</evidence>
<dbReference type="EMBL" id="MOXJ01000036">
    <property type="protein sequence ID" value="PDO09510.1"/>
    <property type="molecule type" value="Genomic_DNA"/>
</dbReference>
<dbReference type="InterPro" id="IPR003439">
    <property type="entry name" value="ABC_transporter-like_ATP-bd"/>
</dbReference>
<reference evidence="7 8" key="1">
    <citation type="submission" date="2016-12" db="EMBL/GenBank/DDBJ databases">
        <title>Candidatus Reconcilibacillus cellulovorans genome.</title>
        <authorList>
            <person name="Kolinko S."/>
            <person name="Wu Y.-W."/>
            <person name="Tachea F."/>
            <person name="Denzel E."/>
            <person name="Hiras J."/>
            <person name="Baecker N."/>
            <person name="Chan L.J."/>
            <person name="Eichorst S.A."/>
            <person name="Frey D."/>
            <person name="Adams P.D."/>
            <person name="Pray T."/>
            <person name="Tanjore D."/>
            <person name="Petzold C.J."/>
            <person name="Gladden J.M."/>
            <person name="Simmons B.A."/>
            <person name="Singer S.W."/>
        </authorList>
    </citation>
    <scope>NUCLEOTIDE SEQUENCE [LARGE SCALE GENOMIC DNA]</scope>
    <source>
        <strain evidence="7">JTherm</strain>
    </source>
</reference>
<evidence type="ECO:0000256" key="1">
    <source>
        <dbReference type="ARBA" id="ARBA00005417"/>
    </source>
</evidence>
<proteinExistence type="inferred from homology"/>
<dbReference type="Proteomes" id="UP000243688">
    <property type="component" value="Unassembled WGS sequence"/>
</dbReference>
<organism evidence="7 8">
    <name type="scientific">Candidatus Reconcilbacillus cellulovorans</name>
    <dbReference type="NCBI Taxonomy" id="1906605"/>
    <lineage>
        <taxon>Bacteria</taxon>
        <taxon>Bacillati</taxon>
        <taxon>Bacillota</taxon>
        <taxon>Bacilli</taxon>
        <taxon>Bacillales</taxon>
        <taxon>Paenibacillaceae</taxon>
        <taxon>Candidatus Reconcilbacillus</taxon>
    </lineage>
</organism>
<evidence type="ECO:0000256" key="3">
    <source>
        <dbReference type="ARBA" id="ARBA00022741"/>
    </source>
</evidence>
<gene>
    <name evidence="7" type="ORF">BLM47_12135</name>
</gene>
<sequence length="334" mass="36308">MGDPIIETNGLTKIYDNAHTAVNQLSLTIYRGEVFGLLGPNGAGKSTTIRMLLGLTEPTSGTVRVCGLDPTRDPLAVKRRVGYLPDDVGFYEDMTGKENLIYTARLNRIPPDEAEKRAEEVLRRVGLEHAADKRVGAYSRGMRQRLGLADVLIKRPEVAILDEPTLGIDPEGIREFLDLIRSLSRDEKMTVLLSSHQLYQVQQICDRVGLFVQGRLLAVGDIHGLAAELFADTPMSVEVEAEPVTDALLERLRGIDGVVSVEANGSLLEVGCQRDVSADIAAAVVGAGASLRRLSAKTYGLDEIYHRYFEGRDSDAASPSGFAPSARPAVRRPS</sequence>
<feature type="region of interest" description="Disordered" evidence="5">
    <location>
        <begin position="313"/>
        <end position="334"/>
    </location>
</feature>
<feature type="domain" description="ABC transporter" evidence="6">
    <location>
        <begin position="6"/>
        <end position="238"/>
    </location>
</feature>
<dbReference type="InterPro" id="IPR003593">
    <property type="entry name" value="AAA+_ATPase"/>
</dbReference>
<dbReference type="PANTHER" id="PTHR43335">
    <property type="entry name" value="ABC TRANSPORTER, ATP-BINDING PROTEIN"/>
    <property type="match status" value="1"/>
</dbReference>
<evidence type="ECO:0000256" key="5">
    <source>
        <dbReference type="SAM" id="MobiDB-lite"/>
    </source>
</evidence>
<dbReference type="InterPro" id="IPR027417">
    <property type="entry name" value="P-loop_NTPase"/>
</dbReference>
<keyword evidence="2" id="KW-0813">Transport</keyword>
<evidence type="ECO:0000313" key="8">
    <source>
        <dbReference type="Proteomes" id="UP000243688"/>
    </source>
</evidence>
<name>A0A2A6DXA8_9BACL</name>